<dbReference type="EMBL" id="LELG01000256">
    <property type="protein sequence ID" value="KMQ79754.1"/>
    <property type="molecule type" value="Genomic_DNA"/>
</dbReference>
<name>A0ABR5HKH3_9BURK</name>
<dbReference type="PANTHER" id="PTHR39322">
    <property type="entry name" value="ACYL-HOMOSERINE-LACTONE SYNTHASE"/>
    <property type="match status" value="1"/>
</dbReference>
<feature type="domain" description="N-acetyltransferase" evidence="6">
    <location>
        <begin position="14"/>
        <end position="189"/>
    </location>
</feature>
<sequence>MIIDVNRRELLQAYRIRLASSKDDLQQIFRLRHQVFAEELHWVPQVNSGLEHDQYDTRATLIGIFDSDGSAIGTIRILFKPDIFMLEREFAIFLSDCPAGKMAPAEMTRLCVNPRIRRSGLGRQASQALFYAAYLECLSRNVHEADFVSTPAFVHSLLDRGFPCAPFGNTKTLSGGVRSVAARMYWNRLDVFEVFGLHILKP</sequence>
<reference evidence="7 8" key="1">
    <citation type="submission" date="2015-06" db="EMBL/GenBank/DDBJ databases">
        <title>Comparative genomics of Burkholderia leaf nodule symbionts.</title>
        <authorList>
            <person name="Carlier A."/>
            <person name="Eberl L."/>
            <person name="Pinto-Carbo M."/>
        </authorList>
    </citation>
    <scope>NUCLEOTIDE SEQUENCE [LARGE SCALE GENOMIC DNA]</scope>
    <source>
        <strain evidence="7 8">UZHbot3</strain>
    </source>
</reference>
<keyword evidence="2" id="KW-0808">Transferase</keyword>
<dbReference type="InterPro" id="IPR001690">
    <property type="entry name" value="Autoind_synthase"/>
</dbReference>
<evidence type="ECO:0000313" key="8">
    <source>
        <dbReference type="Proteomes" id="UP000242951"/>
    </source>
</evidence>
<dbReference type="InterPro" id="IPR016181">
    <property type="entry name" value="Acyl_CoA_acyltransferase"/>
</dbReference>
<evidence type="ECO:0000256" key="5">
    <source>
        <dbReference type="PROSITE-ProRule" id="PRU00533"/>
    </source>
</evidence>
<proteinExistence type="inferred from homology"/>
<evidence type="ECO:0000256" key="1">
    <source>
        <dbReference type="ARBA" id="ARBA00022654"/>
    </source>
</evidence>
<dbReference type="PROSITE" id="PS51186">
    <property type="entry name" value="GNAT"/>
    <property type="match status" value="1"/>
</dbReference>
<comment type="similarity">
    <text evidence="5">Belongs to the autoinducer synthase family.</text>
</comment>
<evidence type="ECO:0000256" key="3">
    <source>
        <dbReference type="ARBA" id="ARBA00022691"/>
    </source>
</evidence>
<dbReference type="PROSITE" id="PS51187">
    <property type="entry name" value="AUTOINDUCER_SYNTH_2"/>
    <property type="match status" value="1"/>
</dbReference>
<dbReference type="Gene3D" id="3.40.630.30">
    <property type="match status" value="1"/>
</dbReference>
<dbReference type="Pfam" id="PF00765">
    <property type="entry name" value="Autoind_synth"/>
    <property type="match status" value="1"/>
</dbReference>
<dbReference type="Proteomes" id="UP000242951">
    <property type="component" value="Unassembled WGS sequence"/>
</dbReference>
<keyword evidence="8" id="KW-1185">Reference proteome</keyword>
<dbReference type="PANTHER" id="PTHR39322:SF1">
    <property type="entry name" value="ISOVALERYL-HOMOSERINE LACTONE SYNTHASE"/>
    <property type="match status" value="1"/>
</dbReference>
<comment type="caution">
    <text evidence="7">The sequence shown here is derived from an EMBL/GenBank/DDBJ whole genome shotgun (WGS) entry which is preliminary data.</text>
</comment>
<evidence type="ECO:0000256" key="2">
    <source>
        <dbReference type="ARBA" id="ARBA00022679"/>
    </source>
</evidence>
<evidence type="ECO:0000259" key="6">
    <source>
        <dbReference type="PROSITE" id="PS51186"/>
    </source>
</evidence>
<gene>
    <name evidence="7" type="ORF">BPMI_04408c</name>
</gene>
<accession>A0ABR5HKH3</accession>
<keyword evidence="1 5" id="KW-0673">Quorum sensing</keyword>
<evidence type="ECO:0000313" key="7">
    <source>
        <dbReference type="EMBL" id="KMQ79754.1"/>
    </source>
</evidence>
<dbReference type="SUPFAM" id="SSF55729">
    <property type="entry name" value="Acyl-CoA N-acyltransferases (Nat)"/>
    <property type="match status" value="1"/>
</dbReference>
<dbReference type="InterPro" id="IPR000182">
    <property type="entry name" value="GNAT_dom"/>
</dbReference>
<keyword evidence="4 5" id="KW-0071">Autoinducer synthesis</keyword>
<protein>
    <submittedName>
        <fullName evidence="7">Autoinducer synthesis protein traI</fullName>
    </submittedName>
</protein>
<keyword evidence="3" id="KW-0949">S-adenosyl-L-methionine</keyword>
<evidence type="ECO:0000256" key="4">
    <source>
        <dbReference type="ARBA" id="ARBA00022929"/>
    </source>
</evidence>
<organism evidence="7 8">
    <name type="scientific">Candidatus Burkholderia pumila</name>
    <dbReference type="NCBI Taxonomy" id="1090375"/>
    <lineage>
        <taxon>Bacteria</taxon>
        <taxon>Pseudomonadati</taxon>
        <taxon>Pseudomonadota</taxon>
        <taxon>Betaproteobacteria</taxon>
        <taxon>Burkholderiales</taxon>
        <taxon>Burkholderiaceae</taxon>
        <taxon>Burkholderia</taxon>
    </lineage>
</organism>